<organism evidence="3 4">
    <name type="scientific">Spirosoma linguale (strain ATCC 33905 / DSM 74 / LMG 10896 / Claus 1)</name>
    <dbReference type="NCBI Taxonomy" id="504472"/>
    <lineage>
        <taxon>Bacteria</taxon>
        <taxon>Pseudomonadati</taxon>
        <taxon>Bacteroidota</taxon>
        <taxon>Cytophagia</taxon>
        <taxon>Cytophagales</taxon>
        <taxon>Cytophagaceae</taxon>
        <taxon>Spirosoma</taxon>
    </lineage>
</organism>
<keyword evidence="1" id="KW-0732">Signal</keyword>
<dbReference type="Pfam" id="PF02563">
    <property type="entry name" value="Poly_export"/>
    <property type="match status" value="1"/>
</dbReference>
<dbReference type="eggNOG" id="COG1596">
    <property type="taxonomic scope" value="Bacteria"/>
</dbReference>
<dbReference type="HOGENOM" id="CLU_038343_1_0_10"/>
<dbReference type="GO" id="GO:0015159">
    <property type="term" value="F:polysaccharide transmembrane transporter activity"/>
    <property type="evidence" value="ECO:0007669"/>
    <property type="project" value="InterPro"/>
</dbReference>
<evidence type="ECO:0000256" key="1">
    <source>
        <dbReference type="ARBA" id="ARBA00022729"/>
    </source>
</evidence>
<keyword evidence="4" id="KW-1185">Reference proteome</keyword>
<proteinExistence type="predicted"/>
<dbReference type="InterPro" id="IPR049712">
    <property type="entry name" value="Poly_export"/>
</dbReference>
<evidence type="ECO:0000259" key="2">
    <source>
        <dbReference type="Pfam" id="PF02563"/>
    </source>
</evidence>
<dbReference type="STRING" id="504472.Slin_2665"/>
<dbReference type="AlphaFoldDB" id="D2QI97"/>
<dbReference type="Proteomes" id="UP000002028">
    <property type="component" value="Chromosome"/>
</dbReference>
<protein>
    <submittedName>
        <fullName evidence="3">Soluble ligand binding domain protein</fullName>
    </submittedName>
</protein>
<dbReference type="EMBL" id="CP001769">
    <property type="protein sequence ID" value="ADB38681.1"/>
    <property type="molecule type" value="Genomic_DNA"/>
</dbReference>
<name>D2QI97_SPILD</name>
<evidence type="ECO:0000313" key="4">
    <source>
        <dbReference type="Proteomes" id="UP000002028"/>
    </source>
</evidence>
<sequence length="275" mass="30790">MLNKNLKALAYVTIILSIAYLTTSCVTIKPAKFEYFQDTSRLFPAYIKTVIPEITTIKKGDILGIFVSTLNKESNENLNYPNITTLPVSVFSGVSIGANSQPLGFPVDSAGCIFAPIVGRQKLEGLTLENAEKKIKDVLERTLKEPIVNIRFMNHKFSILGETNRVGTYNLLDETTTILDALAVSGDLTVYAKRDSISIIRVKDGTREIGKVNLRNRDIFSSPYFYIKNGDIIYIEPTKEKVVPPKPRSQNLQQLPVYLSMASLLITVFFRIVQF</sequence>
<dbReference type="Gene3D" id="3.10.560.10">
    <property type="entry name" value="Outer membrane lipoprotein wza domain like"/>
    <property type="match status" value="1"/>
</dbReference>
<reference evidence="3 4" key="1">
    <citation type="journal article" date="2010" name="Stand. Genomic Sci.">
        <title>Complete genome sequence of Spirosoma linguale type strain (1).</title>
        <authorList>
            <person name="Lail K."/>
            <person name="Sikorski J."/>
            <person name="Saunders E."/>
            <person name="Lapidus A."/>
            <person name="Glavina Del Rio T."/>
            <person name="Copeland A."/>
            <person name="Tice H."/>
            <person name="Cheng J.-F."/>
            <person name="Lucas S."/>
            <person name="Nolan M."/>
            <person name="Bruce D."/>
            <person name="Goodwin L."/>
            <person name="Pitluck S."/>
            <person name="Ivanova N."/>
            <person name="Mavromatis K."/>
            <person name="Ovchinnikova G."/>
            <person name="Pati A."/>
            <person name="Chen A."/>
            <person name="Palaniappan K."/>
            <person name="Land M."/>
            <person name="Hauser L."/>
            <person name="Chang Y.-J."/>
            <person name="Jeffries C.D."/>
            <person name="Chain P."/>
            <person name="Brettin T."/>
            <person name="Detter J.C."/>
            <person name="Schuetze A."/>
            <person name="Rohde M."/>
            <person name="Tindall B.J."/>
            <person name="Goeker M."/>
            <person name="Bristow J."/>
            <person name="Eisen J.A."/>
            <person name="Markowitz V."/>
            <person name="Hugenholtz P."/>
            <person name="Kyrpides N.C."/>
            <person name="Klenk H.-P."/>
            <person name="Chen F."/>
        </authorList>
    </citation>
    <scope>NUCLEOTIDE SEQUENCE [LARGE SCALE GENOMIC DNA]</scope>
    <source>
        <strain evidence="4">ATCC 33905 / DSM 74 / LMG 10896 / Claus 1</strain>
    </source>
</reference>
<accession>D2QI97</accession>
<feature type="domain" description="Polysaccharide export protein N-terminal" evidence="2">
    <location>
        <begin position="56"/>
        <end position="151"/>
    </location>
</feature>
<dbReference type="KEGG" id="sli:Slin_2665"/>
<dbReference type="RefSeq" id="WP_012927213.1">
    <property type="nucleotide sequence ID" value="NC_013730.1"/>
</dbReference>
<evidence type="ECO:0000313" key="3">
    <source>
        <dbReference type="EMBL" id="ADB38681.1"/>
    </source>
</evidence>
<dbReference type="InterPro" id="IPR003715">
    <property type="entry name" value="Poly_export_N"/>
</dbReference>
<gene>
    <name evidence="3" type="ordered locus">Slin_2665</name>
</gene>
<dbReference type="PANTHER" id="PTHR33619:SF3">
    <property type="entry name" value="POLYSACCHARIDE EXPORT PROTEIN GFCE-RELATED"/>
    <property type="match status" value="1"/>
</dbReference>
<dbReference type="PROSITE" id="PS51257">
    <property type="entry name" value="PROKAR_LIPOPROTEIN"/>
    <property type="match status" value="1"/>
</dbReference>
<dbReference type="PANTHER" id="PTHR33619">
    <property type="entry name" value="POLYSACCHARIDE EXPORT PROTEIN GFCE-RELATED"/>
    <property type="match status" value="1"/>
</dbReference>